<organism evidence="1 2">
    <name type="scientific">Chryseobacterium caseinilyticum</name>
    <dbReference type="NCBI Taxonomy" id="2771428"/>
    <lineage>
        <taxon>Bacteria</taxon>
        <taxon>Pseudomonadati</taxon>
        <taxon>Bacteroidota</taxon>
        <taxon>Flavobacteriia</taxon>
        <taxon>Flavobacteriales</taxon>
        <taxon>Weeksellaceae</taxon>
        <taxon>Chryseobacterium group</taxon>
        <taxon>Chryseobacterium</taxon>
    </lineage>
</organism>
<name>A0ABR8ZFR4_9FLAO</name>
<evidence type="ECO:0000313" key="2">
    <source>
        <dbReference type="Proteomes" id="UP000637299"/>
    </source>
</evidence>
<evidence type="ECO:0008006" key="3">
    <source>
        <dbReference type="Google" id="ProtNLM"/>
    </source>
</evidence>
<comment type="caution">
    <text evidence="1">The sequence shown here is derived from an EMBL/GenBank/DDBJ whole genome shotgun (WGS) entry which is preliminary data.</text>
</comment>
<accession>A0ABR8ZFR4</accession>
<dbReference type="RefSeq" id="WP_191737925.1">
    <property type="nucleotide sequence ID" value="NZ_JACYFS010000007.1"/>
</dbReference>
<dbReference type="Proteomes" id="UP000637299">
    <property type="component" value="Unassembled WGS sequence"/>
</dbReference>
<dbReference type="EMBL" id="JACYFS010000007">
    <property type="protein sequence ID" value="MBD8084128.1"/>
    <property type="molecule type" value="Genomic_DNA"/>
</dbReference>
<evidence type="ECO:0000313" key="1">
    <source>
        <dbReference type="EMBL" id="MBD8084128.1"/>
    </source>
</evidence>
<proteinExistence type="predicted"/>
<protein>
    <recommendedName>
        <fullName evidence="3">LysM domain-containing protein</fullName>
    </recommendedName>
</protein>
<reference evidence="1 2" key="1">
    <citation type="submission" date="2020-09" db="EMBL/GenBank/DDBJ databases">
        <title>Genome seq and assembly of Chryseobacterium sp.</title>
        <authorList>
            <person name="Chhetri G."/>
        </authorList>
    </citation>
    <scope>NUCLEOTIDE SEQUENCE [LARGE SCALE GENOMIC DNA]</scope>
    <source>
        <strain evidence="1 2">GCR10</strain>
    </source>
</reference>
<sequence length="343" mass="40241">MTSQNFIKYKVRSDDNLSSLAKRINISETDLKDFHNQNCGNLPKLWVNNLQGIEVVLIPTNFITEEEKQVHLRKLLPAENYHPNFHLSQYSVEEIIEQTGKEDLKINYTTDLNFREIESRFVVDVAVKDYTKNGNIPDDKISSLSLECMKSLYPISFQLSDNGKLESCYEHQITVEKFKSKRSEIEDFYIGEIAGKYLNTFEQNISDEDYFLKQIQSALIHQILFPNLIWFHKKSVWQDKFVIYPNSFPLEFECKTENQLQDDGILETVISASLWENCSLRELIKGVRIEDENENDLLQIDISIHYFTSQTTKKLLEVKSSVSIWFQDELFQKHTLKLNTKLR</sequence>
<gene>
    <name evidence="1" type="ORF">IC610_17080</name>
</gene>
<keyword evidence="2" id="KW-1185">Reference proteome</keyword>